<accession>A0A2A6BDG2</accession>
<keyword evidence="2" id="KW-1185">Reference proteome</keyword>
<gene>
    <name evidence="1" type="primary">WBGene00283652</name>
</gene>
<dbReference type="Proteomes" id="UP000005239">
    <property type="component" value="Unassembled WGS sequence"/>
</dbReference>
<dbReference type="AlphaFoldDB" id="A0A2A6BDG2"/>
<reference evidence="2" key="1">
    <citation type="journal article" date="2008" name="Nat. Genet.">
        <title>The Pristionchus pacificus genome provides a unique perspective on nematode lifestyle and parasitism.</title>
        <authorList>
            <person name="Dieterich C."/>
            <person name="Clifton S.W."/>
            <person name="Schuster L.N."/>
            <person name="Chinwalla A."/>
            <person name="Delehaunty K."/>
            <person name="Dinkelacker I."/>
            <person name="Fulton L."/>
            <person name="Fulton R."/>
            <person name="Godfrey J."/>
            <person name="Minx P."/>
            <person name="Mitreva M."/>
            <person name="Roeseler W."/>
            <person name="Tian H."/>
            <person name="Witte H."/>
            <person name="Yang S.P."/>
            <person name="Wilson R.K."/>
            <person name="Sommer R.J."/>
        </authorList>
    </citation>
    <scope>NUCLEOTIDE SEQUENCE [LARGE SCALE GENOMIC DNA]</scope>
    <source>
        <strain evidence="2">PS312</strain>
    </source>
</reference>
<protein>
    <submittedName>
        <fullName evidence="1">Uncharacterized protein</fullName>
    </submittedName>
</protein>
<reference evidence="1" key="2">
    <citation type="submission" date="2022-06" db="UniProtKB">
        <authorList>
            <consortium name="EnsemblMetazoa"/>
        </authorList>
    </citation>
    <scope>IDENTIFICATION</scope>
    <source>
        <strain evidence="1">PS312</strain>
    </source>
</reference>
<evidence type="ECO:0000313" key="1">
    <source>
        <dbReference type="EnsemblMetazoa" id="PPA45283.1"/>
    </source>
</evidence>
<sequence>MEKSKGGREGHEIVSPSFSSTQIRGVNLSFPTANYGTSTTKMYSENLFFEMETFRVVDANALEIHL</sequence>
<organism evidence="1 2">
    <name type="scientific">Pristionchus pacificus</name>
    <name type="common">Parasitic nematode worm</name>
    <dbReference type="NCBI Taxonomy" id="54126"/>
    <lineage>
        <taxon>Eukaryota</taxon>
        <taxon>Metazoa</taxon>
        <taxon>Ecdysozoa</taxon>
        <taxon>Nematoda</taxon>
        <taxon>Chromadorea</taxon>
        <taxon>Rhabditida</taxon>
        <taxon>Rhabditina</taxon>
        <taxon>Diplogasteromorpha</taxon>
        <taxon>Diplogasteroidea</taxon>
        <taxon>Neodiplogasteridae</taxon>
        <taxon>Pristionchus</taxon>
    </lineage>
</organism>
<proteinExistence type="predicted"/>
<accession>A0A8R1V138</accession>
<name>A0A2A6BDG2_PRIPA</name>
<dbReference type="EnsemblMetazoa" id="PPA45283.1">
    <property type="protein sequence ID" value="PPA45283.1"/>
    <property type="gene ID" value="WBGene00283652"/>
</dbReference>
<evidence type="ECO:0000313" key="2">
    <source>
        <dbReference type="Proteomes" id="UP000005239"/>
    </source>
</evidence>